<organism evidence="1 2">
    <name type="scientific">Nostoc flagelliforme CCNUN1</name>
    <dbReference type="NCBI Taxonomy" id="2038116"/>
    <lineage>
        <taxon>Bacteria</taxon>
        <taxon>Bacillati</taxon>
        <taxon>Cyanobacteriota</taxon>
        <taxon>Cyanophyceae</taxon>
        <taxon>Nostocales</taxon>
        <taxon>Nostocaceae</taxon>
        <taxon>Nostoc</taxon>
    </lineage>
</organism>
<protein>
    <submittedName>
        <fullName evidence="1">Uncharacterized protein</fullName>
    </submittedName>
</protein>
<dbReference type="EMBL" id="CP024785">
    <property type="protein sequence ID" value="AUB41044.1"/>
    <property type="molecule type" value="Genomic_DNA"/>
</dbReference>
<sequence length="77" mass="8188">MNQKMDLSTALRKIVAFLMQGDALPLSVDALALSVDALALSADALALSVDALALSVDALALSNLIRYELMKCCTKYN</sequence>
<evidence type="ECO:0000313" key="2">
    <source>
        <dbReference type="Proteomes" id="UP000232003"/>
    </source>
</evidence>
<name>A0A2K8T015_9NOSO</name>
<dbReference type="Proteomes" id="UP000232003">
    <property type="component" value="Chromosome"/>
</dbReference>
<dbReference type="KEGG" id="nfl:COO91_07082"/>
<dbReference type="AlphaFoldDB" id="A0A2K8T015"/>
<proteinExistence type="predicted"/>
<reference evidence="1 2" key="1">
    <citation type="submission" date="2017-11" db="EMBL/GenBank/DDBJ databases">
        <title>Complete genome of a free-living desiccation-tolerant cyanobacterium and its photosynthetic adaptation to extreme terrestrial habitat.</title>
        <authorList>
            <person name="Shang J."/>
        </authorList>
    </citation>
    <scope>NUCLEOTIDE SEQUENCE [LARGE SCALE GENOMIC DNA]</scope>
    <source>
        <strain evidence="1 2">CCNUN1</strain>
    </source>
</reference>
<gene>
    <name evidence="1" type="ORF">COO91_07082</name>
</gene>
<accession>A0A2K8T015</accession>
<evidence type="ECO:0000313" key="1">
    <source>
        <dbReference type="EMBL" id="AUB41044.1"/>
    </source>
</evidence>
<keyword evidence="2" id="KW-1185">Reference proteome</keyword>